<dbReference type="Proteomes" id="UP001165541">
    <property type="component" value="Unassembled WGS sequence"/>
</dbReference>
<comment type="caution">
    <text evidence="1">The sequence shown here is derived from an EMBL/GenBank/DDBJ whole genome shotgun (WGS) entry which is preliminary data.</text>
</comment>
<proteinExistence type="predicted"/>
<dbReference type="RefSeq" id="WP_251776404.1">
    <property type="nucleotide sequence ID" value="NZ_JAMKFE010000001.1"/>
</dbReference>
<gene>
    <name evidence="1" type="ORF">M8A51_01835</name>
</gene>
<evidence type="ECO:0000313" key="2">
    <source>
        <dbReference type="Proteomes" id="UP001165541"/>
    </source>
</evidence>
<organism evidence="1 2">
    <name type="scientific">Caldimonas mangrovi</name>
    <dbReference type="NCBI Taxonomy" id="2944811"/>
    <lineage>
        <taxon>Bacteria</taxon>
        <taxon>Pseudomonadati</taxon>
        <taxon>Pseudomonadota</taxon>
        <taxon>Betaproteobacteria</taxon>
        <taxon>Burkholderiales</taxon>
        <taxon>Sphaerotilaceae</taxon>
        <taxon>Caldimonas</taxon>
    </lineage>
</organism>
<evidence type="ECO:0000313" key="1">
    <source>
        <dbReference type="EMBL" id="MCM5678264.1"/>
    </source>
</evidence>
<name>A0ABT0YHQ9_9BURK</name>
<dbReference type="EMBL" id="JAMKFE010000001">
    <property type="protein sequence ID" value="MCM5678264.1"/>
    <property type="molecule type" value="Genomic_DNA"/>
</dbReference>
<accession>A0ABT0YHQ9</accession>
<sequence>MTALTGTAPALPQASATLLEEAPSLLGAEGFAAAVAFAQRQAAMAAASPAGAPVHVAAVPEHAGSRASAGRRQPMPEEPARELEMPAVLLAAASPWLPVAEPAPASAGLTAHDVAGCVRQLWAPASERDPVWQLALQDAGAPALQLTAVPGAQGWAITLSNVPVLASLNAERLRERLLLRGQRIKALHIEPDAQAEGERS</sequence>
<protein>
    <recommendedName>
        <fullName evidence="3">Flagellar hook-length control protein FliK</fullName>
    </recommendedName>
</protein>
<evidence type="ECO:0008006" key="3">
    <source>
        <dbReference type="Google" id="ProtNLM"/>
    </source>
</evidence>
<keyword evidence="2" id="KW-1185">Reference proteome</keyword>
<reference evidence="1" key="1">
    <citation type="submission" date="2022-05" db="EMBL/GenBank/DDBJ databases">
        <title>Schlegelella sp. nov., isolated from mangrove soil.</title>
        <authorList>
            <person name="Liu Y."/>
            <person name="Ge X."/>
            <person name="Liu W."/>
        </authorList>
    </citation>
    <scope>NUCLEOTIDE SEQUENCE</scope>
    <source>
        <strain evidence="1">S2-27</strain>
    </source>
</reference>